<dbReference type="Proteomes" id="UP001254608">
    <property type="component" value="Unassembled WGS sequence"/>
</dbReference>
<evidence type="ECO:0000256" key="1">
    <source>
        <dbReference type="SAM" id="Phobius"/>
    </source>
</evidence>
<reference evidence="2 3" key="1">
    <citation type="submission" date="2023-09" db="EMBL/GenBank/DDBJ databases">
        <authorList>
            <person name="Rey-Velasco X."/>
        </authorList>
    </citation>
    <scope>NUCLEOTIDE SEQUENCE [LARGE SCALE GENOMIC DNA]</scope>
    <source>
        <strain evidence="2 3">W345</strain>
    </source>
</reference>
<keyword evidence="1" id="KW-0812">Transmembrane</keyword>
<dbReference type="PROSITE" id="PS00409">
    <property type="entry name" value="PROKAR_NTER_METHYL"/>
    <property type="match status" value="1"/>
</dbReference>
<gene>
    <name evidence="2" type="ORF">RM530_16415</name>
</gene>
<dbReference type="InterPro" id="IPR032092">
    <property type="entry name" value="PilW"/>
</dbReference>
<evidence type="ECO:0000313" key="3">
    <source>
        <dbReference type="Proteomes" id="UP001254608"/>
    </source>
</evidence>
<keyword evidence="3" id="KW-1185">Reference proteome</keyword>
<sequence length="384" mass="41383">MIEGTIVRHSQQGFSLIELMISMTLGLVLTGAIAAVYLSTNRSSRQNDLIVGMQDQGRFALSNLSRDLMMAGYMGGIRYADVITPNLMDLDGGNDITSATNALPVSQDCGPDASRSWAFNLPLRAEFRNQSETASAASRWRCLDDELIQSGTDILVIRRVSGAASAQMGADATDVTLQPHEFYLQTNGVAGTLIRWGAAATAAPSPLDSPALPPMRFHRFLPRLYFVRNYTKTPGDGRPALCRKELCHTGFSGTSGSETASCGASDAAASATGVYTECIAEGVEDLQISWGLDTDGDEVPDRYSSTPGDELQTRAVTAQIALLVRSRDGDATYTNQNSYQIGDKDEPFVPSEVVDPQGTAEVDKARHYYRRIFSTTVKLRNGGG</sequence>
<evidence type="ECO:0000313" key="2">
    <source>
        <dbReference type="EMBL" id="MDT0498930.1"/>
    </source>
</evidence>
<proteinExistence type="predicted"/>
<dbReference type="RefSeq" id="WP_311366342.1">
    <property type="nucleotide sequence ID" value="NZ_JAVRIC010000030.1"/>
</dbReference>
<dbReference type="Pfam" id="PF07963">
    <property type="entry name" value="N_methyl"/>
    <property type="match status" value="1"/>
</dbReference>
<dbReference type="Pfam" id="PF16074">
    <property type="entry name" value="PilW"/>
    <property type="match status" value="1"/>
</dbReference>
<dbReference type="NCBIfam" id="TIGR02532">
    <property type="entry name" value="IV_pilin_GFxxxE"/>
    <property type="match status" value="1"/>
</dbReference>
<feature type="transmembrane region" description="Helical" evidence="1">
    <location>
        <begin position="16"/>
        <end position="38"/>
    </location>
</feature>
<protein>
    <submittedName>
        <fullName evidence="2">PilW family protein</fullName>
    </submittedName>
</protein>
<dbReference type="InterPro" id="IPR012902">
    <property type="entry name" value="N_methyl_site"/>
</dbReference>
<accession>A0ABU2WM26</accession>
<name>A0ABU2WM26_9GAMM</name>
<comment type="caution">
    <text evidence="2">The sequence shown here is derived from an EMBL/GenBank/DDBJ whole genome shotgun (WGS) entry which is preliminary data.</text>
</comment>
<keyword evidence="1" id="KW-1133">Transmembrane helix</keyword>
<keyword evidence="1" id="KW-0472">Membrane</keyword>
<organism evidence="2 3">
    <name type="scientific">Banduia mediterranea</name>
    <dbReference type="NCBI Taxonomy" id="3075609"/>
    <lineage>
        <taxon>Bacteria</taxon>
        <taxon>Pseudomonadati</taxon>
        <taxon>Pseudomonadota</taxon>
        <taxon>Gammaproteobacteria</taxon>
        <taxon>Nevskiales</taxon>
        <taxon>Algiphilaceae</taxon>
        <taxon>Banduia</taxon>
    </lineage>
</organism>
<dbReference type="EMBL" id="JAVRIC010000030">
    <property type="protein sequence ID" value="MDT0498930.1"/>
    <property type="molecule type" value="Genomic_DNA"/>
</dbReference>